<protein>
    <submittedName>
        <fullName evidence="1">Uncharacterized protein</fullName>
    </submittedName>
</protein>
<evidence type="ECO:0000313" key="1">
    <source>
        <dbReference type="EMBL" id="GAF73818.1"/>
    </source>
</evidence>
<proteinExistence type="predicted"/>
<accession>X0RYD0</accession>
<sequence>IERQESTIKEMVSSVGTGKGAVEVIRREARAIIQTAEEIERGIPELQEGSGGEN</sequence>
<name>X0RYD0_9ZZZZ</name>
<organism evidence="1">
    <name type="scientific">marine sediment metagenome</name>
    <dbReference type="NCBI Taxonomy" id="412755"/>
    <lineage>
        <taxon>unclassified sequences</taxon>
        <taxon>metagenomes</taxon>
        <taxon>ecological metagenomes</taxon>
    </lineage>
</organism>
<feature type="non-terminal residue" evidence="1">
    <location>
        <position position="1"/>
    </location>
</feature>
<dbReference type="AlphaFoldDB" id="X0RYD0"/>
<comment type="caution">
    <text evidence="1">The sequence shown here is derived from an EMBL/GenBank/DDBJ whole genome shotgun (WGS) entry which is preliminary data.</text>
</comment>
<reference evidence="1" key="1">
    <citation type="journal article" date="2014" name="Front. Microbiol.">
        <title>High frequency of phylogenetically diverse reductive dehalogenase-homologous genes in deep subseafloor sedimentary metagenomes.</title>
        <authorList>
            <person name="Kawai M."/>
            <person name="Futagami T."/>
            <person name="Toyoda A."/>
            <person name="Takaki Y."/>
            <person name="Nishi S."/>
            <person name="Hori S."/>
            <person name="Arai W."/>
            <person name="Tsubouchi T."/>
            <person name="Morono Y."/>
            <person name="Uchiyama I."/>
            <person name="Ito T."/>
            <person name="Fujiyama A."/>
            <person name="Inagaki F."/>
            <person name="Takami H."/>
        </authorList>
    </citation>
    <scope>NUCLEOTIDE SEQUENCE</scope>
    <source>
        <strain evidence="1">Expedition CK06-06</strain>
    </source>
</reference>
<dbReference type="EMBL" id="BARS01002853">
    <property type="protein sequence ID" value="GAF73818.1"/>
    <property type="molecule type" value="Genomic_DNA"/>
</dbReference>
<gene>
    <name evidence="1" type="ORF">S01H1_05476</name>
</gene>